<keyword evidence="3 4" id="KW-0408">Iron</keyword>
<sequence>MLKKVLVTIGVLALGVNLAYGQGDVEKGKKLFNDPKLGTSGKSCNSCHSGGQGLEGSASKKEFKLGGKTQKSLEEAINFCIEMALKGKPLDPKSKEMQDMVAYIKSLSGKTPAAPKKKKVEGC</sequence>
<dbReference type="Pfam" id="PF21342">
    <property type="entry name" value="SoxA-TsdA_cyt-c"/>
    <property type="match status" value="1"/>
</dbReference>
<gene>
    <name evidence="7" type="ORF">THC_1433</name>
</gene>
<dbReference type="InterPro" id="IPR036909">
    <property type="entry name" value="Cyt_c-like_dom_sf"/>
</dbReference>
<accession>A0A0U4N3D8</accession>
<organism evidence="7 8">
    <name type="scientific">Caldimicrobium thiodismutans</name>
    <dbReference type="NCBI Taxonomy" id="1653476"/>
    <lineage>
        <taxon>Bacteria</taxon>
        <taxon>Pseudomonadati</taxon>
        <taxon>Thermodesulfobacteriota</taxon>
        <taxon>Thermodesulfobacteria</taxon>
        <taxon>Thermodesulfobacteriales</taxon>
        <taxon>Thermodesulfobacteriaceae</taxon>
        <taxon>Caldimicrobium</taxon>
    </lineage>
</organism>
<keyword evidence="8" id="KW-1185">Reference proteome</keyword>
<dbReference type="EMBL" id="AP014945">
    <property type="protein sequence ID" value="BAU23798.1"/>
    <property type="molecule type" value="Genomic_DNA"/>
</dbReference>
<feature type="compositionally biased region" description="Polar residues" evidence="5">
    <location>
        <begin position="40"/>
        <end position="49"/>
    </location>
</feature>
<dbReference type="GO" id="GO:0046872">
    <property type="term" value="F:metal ion binding"/>
    <property type="evidence" value="ECO:0007669"/>
    <property type="project" value="UniProtKB-KW"/>
</dbReference>
<evidence type="ECO:0000256" key="1">
    <source>
        <dbReference type="ARBA" id="ARBA00022617"/>
    </source>
</evidence>
<dbReference type="SUPFAM" id="SSF46626">
    <property type="entry name" value="Cytochrome c"/>
    <property type="match status" value="1"/>
</dbReference>
<evidence type="ECO:0000256" key="5">
    <source>
        <dbReference type="SAM" id="MobiDB-lite"/>
    </source>
</evidence>
<evidence type="ECO:0000256" key="2">
    <source>
        <dbReference type="ARBA" id="ARBA00022723"/>
    </source>
</evidence>
<evidence type="ECO:0000256" key="4">
    <source>
        <dbReference type="PROSITE-ProRule" id="PRU00433"/>
    </source>
</evidence>
<dbReference type="InterPro" id="IPR009056">
    <property type="entry name" value="Cyt_c-like_dom"/>
</dbReference>
<proteinExistence type="predicted"/>
<evidence type="ECO:0000313" key="8">
    <source>
        <dbReference type="Proteomes" id="UP000068196"/>
    </source>
</evidence>
<dbReference type="KEGG" id="cthi:THC_1433"/>
<evidence type="ECO:0000259" key="6">
    <source>
        <dbReference type="PROSITE" id="PS51007"/>
    </source>
</evidence>
<keyword evidence="1 4" id="KW-0349">Heme</keyword>
<feature type="domain" description="Cytochrome c" evidence="6">
    <location>
        <begin position="23"/>
        <end position="108"/>
    </location>
</feature>
<dbReference type="PATRIC" id="fig|1653476.3.peg.1485"/>
<dbReference type="Gene3D" id="1.10.760.10">
    <property type="entry name" value="Cytochrome c-like domain"/>
    <property type="match status" value="1"/>
</dbReference>
<dbReference type="OrthoDB" id="9779283at2"/>
<dbReference type="GO" id="GO:0009055">
    <property type="term" value="F:electron transfer activity"/>
    <property type="evidence" value="ECO:0007669"/>
    <property type="project" value="InterPro"/>
</dbReference>
<dbReference type="GO" id="GO:0020037">
    <property type="term" value="F:heme binding"/>
    <property type="evidence" value="ECO:0007669"/>
    <property type="project" value="InterPro"/>
</dbReference>
<protein>
    <submittedName>
        <fullName evidence="7">Cytochrome C</fullName>
    </submittedName>
</protein>
<name>A0A0U4N3D8_9BACT</name>
<dbReference type="AlphaFoldDB" id="A0A0U4N3D8"/>
<evidence type="ECO:0000256" key="3">
    <source>
        <dbReference type="ARBA" id="ARBA00023004"/>
    </source>
</evidence>
<evidence type="ECO:0000313" key="7">
    <source>
        <dbReference type="EMBL" id="BAU23798.1"/>
    </source>
</evidence>
<dbReference type="RefSeq" id="WP_068515369.1">
    <property type="nucleotide sequence ID" value="NZ_AP014945.1"/>
</dbReference>
<feature type="region of interest" description="Disordered" evidence="5">
    <location>
        <begin position="37"/>
        <end position="61"/>
    </location>
</feature>
<dbReference type="PROSITE" id="PS51007">
    <property type="entry name" value="CYTC"/>
    <property type="match status" value="1"/>
</dbReference>
<dbReference type="STRING" id="1653476.THC_1433"/>
<keyword evidence="2 4" id="KW-0479">Metal-binding</keyword>
<dbReference type="Proteomes" id="UP000068196">
    <property type="component" value="Chromosome"/>
</dbReference>
<reference evidence="8" key="2">
    <citation type="journal article" date="2016" name="Int. J. Syst. Evol. Microbiol.">
        <title>Caldimicrobium thiodismutans sp. nov., a sulfur-disproportionating bacterium isolated from a hot spring.</title>
        <authorList>
            <person name="Kojima H."/>
            <person name="Umezawa K."/>
            <person name="Fukui M."/>
        </authorList>
    </citation>
    <scope>NUCLEOTIDE SEQUENCE [LARGE SCALE GENOMIC DNA]</scope>
    <source>
        <strain evidence="8">TF1</strain>
    </source>
</reference>
<reference evidence="7 8" key="1">
    <citation type="journal article" date="2016" name="Int. J. Syst. Evol. Microbiol.">
        <title>Caldimicrobium thiodismutans sp. nov., a sulfur-disproportionating bacterium isolated from a hot spring, and emended description of the genus Caldimicrobium.</title>
        <authorList>
            <person name="Kojima H."/>
            <person name="Umezawa K."/>
            <person name="Fukui M."/>
        </authorList>
    </citation>
    <scope>NUCLEOTIDE SEQUENCE [LARGE SCALE GENOMIC DNA]</scope>
    <source>
        <strain evidence="7 8">TF1</strain>
    </source>
</reference>